<sequence>MIDLSLVLGKHVTFPLLCYVSYLWYMDLKAEQRAEQKADDEHRVPARDQPADEPAKDRSESTIGSKWSPIPLMKEQVTPATSEPDYRPWYATKPYPYKPFKSGEYRLNMGVKPIPLSHWLIMENTYKERIEAKWEIIKKNYKDVMFCLDPAMVNSTGSGGAAPVATGDAAFSEGTLVTLEDVEKCLEAVCELYDHVVGYLCQRFPQYFEVVLSPSSESAGVFHSKVMDEFHPVDPRAYLELENDSLAFIQYRCKNADIVPSKVTDGSVKKDSVGYMSLVTTARTRRAHELILAMARMVEEDKMLLLPNSSGQFNNEYILMAGCFAFAAGFNPRQRFLKPLTLVHGPVPDYKKNLQAHMNRFFHTHQPGRLVLRVNFSFQTHTKLYVTDDNKGADGELIFAKTLDQLRGGRDLFYRSERQCLIKLGPSTNAMCFSIKTYLWSMSEQFLTDEYYSQHGVLQDLYDAVAGMQDNISHYKRKPEWGPALLGLLQKRLQAN</sequence>
<dbReference type="HOGENOM" id="CLU_550063_0_0_1"/>
<dbReference type="EMBL" id="CU928171">
    <property type="protein sequence ID" value="CAR25369.1"/>
    <property type="molecule type" value="Genomic_DNA"/>
</dbReference>
<dbReference type="OMA" id="NFITMGI"/>
<feature type="region of interest" description="Disordered" evidence="1">
    <location>
        <begin position="36"/>
        <end position="66"/>
    </location>
</feature>
<dbReference type="eggNOG" id="ENOG502QW4F">
    <property type="taxonomic scope" value="Eukaryota"/>
</dbReference>
<protein>
    <submittedName>
        <fullName evidence="2">KLTH0G17864p</fullName>
    </submittedName>
</protein>
<reference evidence="2 3" key="1">
    <citation type="journal article" date="2009" name="Genome Res.">
        <title>Comparative genomics of protoploid Saccharomycetaceae.</title>
        <authorList>
            <consortium name="The Genolevures Consortium"/>
            <person name="Souciet J.-L."/>
            <person name="Dujon B."/>
            <person name="Gaillardin C."/>
            <person name="Johnston M."/>
            <person name="Baret P.V."/>
            <person name="Cliften P."/>
            <person name="Sherman D.J."/>
            <person name="Weissenbach J."/>
            <person name="Westhof E."/>
            <person name="Wincker P."/>
            <person name="Jubin C."/>
            <person name="Poulain J."/>
            <person name="Barbe V."/>
            <person name="Segurens B."/>
            <person name="Artiguenave F."/>
            <person name="Anthouard V."/>
            <person name="Vacherie B."/>
            <person name="Val M.-E."/>
            <person name="Fulton R.S."/>
            <person name="Minx P."/>
            <person name="Wilson R."/>
            <person name="Durrens P."/>
            <person name="Jean G."/>
            <person name="Marck C."/>
            <person name="Martin T."/>
            <person name="Nikolski M."/>
            <person name="Rolland T."/>
            <person name="Seret M.-L."/>
            <person name="Casaregola S."/>
            <person name="Despons L."/>
            <person name="Fairhead C."/>
            <person name="Fischer G."/>
            <person name="Lafontaine I."/>
            <person name="Leh V."/>
            <person name="Lemaire M."/>
            <person name="de Montigny J."/>
            <person name="Neuveglise C."/>
            <person name="Thierry A."/>
            <person name="Blanc-Lenfle I."/>
            <person name="Bleykasten C."/>
            <person name="Diffels J."/>
            <person name="Fritsch E."/>
            <person name="Frangeul L."/>
            <person name="Goeffon A."/>
            <person name="Jauniaux N."/>
            <person name="Kachouri-Lafond R."/>
            <person name="Payen C."/>
            <person name="Potier S."/>
            <person name="Pribylova L."/>
            <person name="Ozanne C."/>
            <person name="Richard G.-F."/>
            <person name="Sacerdot C."/>
            <person name="Straub M.-L."/>
            <person name="Talla E."/>
        </authorList>
    </citation>
    <scope>NUCLEOTIDE SEQUENCE [LARGE SCALE GENOMIC DNA]</scope>
    <source>
        <strain evidence="3">ATCC 56472 / CBS 6340 / NRRL Y-8284</strain>
    </source>
</reference>
<name>C5DNK8_LACTC</name>
<dbReference type="RefSeq" id="XP_002555806.1">
    <property type="nucleotide sequence ID" value="XM_002555760.1"/>
</dbReference>
<dbReference type="InParanoid" id="C5DNK8"/>
<dbReference type="Proteomes" id="UP000002036">
    <property type="component" value="Chromosome G"/>
</dbReference>
<keyword evidence="3" id="KW-1185">Reference proteome</keyword>
<dbReference type="GeneID" id="8294100"/>
<dbReference type="AlphaFoldDB" id="C5DNK8"/>
<dbReference type="STRING" id="559295.C5DNK8"/>
<dbReference type="KEGG" id="lth:KLTH0G17864g"/>
<feature type="compositionally biased region" description="Basic and acidic residues" evidence="1">
    <location>
        <begin position="36"/>
        <end position="60"/>
    </location>
</feature>
<dbReference type="InterPro" id="IPR021848">
    <property type="entry name" value="HODM_asu-like"/>
</dbReference>
<proteinExistence type="predicted"/>
<accession>C5DNK8</accession>
<evidence type="ECO:0000256" key="1">
    <source>
        <dbReference type="SAM" id="MobiDB-lite"/>
    </source>
</evidence>
<evidence type="ECO:0000313" key="2">
    <source>
        <dbReference type="EMBL" id="CAR25369.1"/>
    </source>
</evidence>
<dbReference type="OrthoDB" id="5043642at2759"/>
<dbReference type="Pfam" id="PF11927">
    <property type="entry name" value="HODM_asu-like"/>
    <property type="match status" value="1"/>
</dbReference>
<gene>
    <name evidence="2" type="ordered locus">KLTH0G17864g</name>
</gene>
<organism evidence="2 3">
    <name type="scientific">Lachancea thermotolerans (strain ATCC 56472 / CBS 6340 / NRRL Y-8284)</name>
    <name type="common">Yeast</name>
    <name type="synonym">Kluyveromyces thermotolerans</name>
    <dbReference type="NCBI Taxonomy" id="559295"/>
    <lineage>
        <taxon>Eukaryota</taxon>
        <taxon>Fungi</taxon>
        <taxon>Dikarya</taxon>
        <taxon>Ascomycota</taxon>
        <taxon>Saccharomycotina</taxon>
        <taxon>Saccharomycetes</taxon>
        <taxon>Saccharomycetales</taxon>
        <taxon>Saccharomycetaceae</taxon>
        <taxon>Lachancea</taxon>
    </lineage>
</organism>
<evidence type="ECO:0000313" key="3">
    <source>
        <dbReference type="Proteomes" id="UP000002036"/>
    </source>
</evidence>